<evidence type="ECO:0000256" key="1">
    <source>
        <dbReference type="SAM" id="SignalP"/>
    </source>
</evidence>
<evidence type="ECO:0000313" key="3">
    <source>
        <dbReference type="Proteomes" id="UP000792457"/>
    </source>
</evidence>
<accession>A0A8K0KRU2</accession>
<organism evidence="2 3">
    <name type="scientific">Ladona fulva</name>
    <name type="common">Scarce chaser dragonfly</name>
    <name type="synonym">Libellula fulva</name>
    <dbReference type="NCBI Taxonomy" id="123851"/>
    <lineage>
        <taxon>Eukaryota</taxon>
        <taxon>Metazoa</taxon>
        <taxon>Ecdysozoa</taxon>
        <taxon>Arthropoda</taxon>
        <taxon>Hexapoda</taxon>
        <taxon>Insecta</taxon>
        <taxon>Pterygota</taxon>
        <taxon>Palaeoptera</taxon>
        <taxon>Odonata</taxon>
        <taxon>Epiprocta</taxon>
        <taxon>Anisoptera</taxon>
        <taxon>Libelluloidea</taxon>
        <taxon>Libellulidae</taxon>
        <taxon>Ladona</taxon>
    </lineage>
</organism>
<gene>
    <name evidence="2" type="ORF">J437_LFUL016570</name>
</gene>
<dbReference type="InterPro" id="IPR008042">
    <property type="entry name" value="Retrotrans_Pao"/>
</dbReference>
<protein>
    <submittedName>
        <fullName evidence="2">Uncharacterized protein</fullName>
    </submittedName>
</protein>
<evidence type="ECO:0000313" key="2">
    <source>
        <dbReference type="EMBL" id="KAG8238691.1"/>
    </source>
</evidence>
<dbReference type="OrthoDB" id="8033604at2759"/>
<feature type="signal peptide" evidence="1">
    <location>
        <begin position="1"/>
        <end position="19"/>
    </location>
</feature>
<dbReference type="Proteomes" id="UP000792457">
    <property type="component" value="Unassembled WGS sequence"/>
</dbReference>
<proteinExistence type="predicted"/>
<dbReference type="PANTHER" id="PTHR47331">
    <property type="entry name" value="PHD-TYPE DOMAIN-CONTAINING PROTEIN"/>
    <property type="match status" value="1"/>
</dbReference>
<reference evidence="2" key="2">
    <citation type="submission" date="2017-10" db="EMBL/GenBank/DDBJ databases">
        <title>Ladona fulva Genome sequencing and assembly.</title>
        <authorList>
            <person name="Murali S."/>
            <person name="Richards S."/>
            <person name="Bandaranaike D."/>
            <person name="Bellair M."/>
            <person name="Blankenburg K."/>
            <person name="Chao H."/>
            <person name="Dinh H."/>
            <person name="Doddapaneni H."/>
            <person name="Dugan-Rocha S."/>
            <person name="Elkadiri S."/>
            <person name="Gnanaolivu R."/>
            <person name="Hernandez B."/>
            <person name="Skinner E."/>
            <person name="Javaid M."/>
            <person name="Lee S."/>
            <person name="Li M."/>
            <person name="Ming W."/>
            <person name="Munidasa M."/>
            <person name="Muniz J."/>
            <person name="Nguyen L."/>
            <person name="Hughes D."/>
            <person name="Osuji N."/>
            <person name="Pu L.-L."/>
            <person name="Puazo M."/>
            <person name="Qu C."/>
            <person name="Quiroz J."/>
            <person name="Raj R."/>
            <person name="Weissenberger G."/>
            <person name="Xin Y."/>
            <person name="Zou X."/>
            <person name="Han Y."/>
            <person name="Worley K."/>
            <person name="Muzny D."/>
            <person name="Gibbs R."/>
        </authorList>
    </citation>
    <scope>NUCLEOTIDE SEQUENCE</scope>
    <source>
        <strain evidence="2">Sampled in the wild</strain>
    </source>
</reference>
<dbReference type="AlphaFoldDB" id="A0A8K0KRU2"/>
<dbReference type="PANTHER" id="PTHR47331:SF1">
    <property type="entry name" value="GAG-LIKE PROTEIN"/>
    <property type="match status" value="1"/>
</dbReference>
<comment type="caution">
    <text evidence="2">The sequence shown here is derived from an EMBL/GenBank/DDBJ whole genome shotgun (WGS) entry which is preliminary data.</text>
</comment>
<dbReference type="EMBL" id="KZ309417">
    <property type="protein sequence ID" value="KAG8238691.1"/>
    <property type="molecule type" value="Genomic_DNA"/>
</dbReference>
<reference evidence="2" key="1">
    <citation type="submission" date="2013-04" db="EMBL/GenBank/DDBJ databases">
        <authorList>
            <person name="Qu J."/>
            <person name="Murali S.C."/>
            <person name="Bandaranaike D."/>
            <person name="Bellair M."/>
            <person name="Blankenburg K."/>
            <person name="Chao H."/>
            <person name="Dinh H."/>
            <person name="Doddapaneni H."/>
            <person name="Downs B."/>
            <person name="Dugan-Rocha S."/>
            <person name="Elkadiri S."/>
            <person name="Gnanaolivu R.D."/>
            <person name="Hernandez B."/>
            <person name="Javaid M."/>
            <person name="Jayaseelan J.C."/>
            <person name="Lee S."/>
            <person name="Li M."/>
            <person name="Ming W."/>
            <person name="Munidasa M."/>
            <person name="Muniz J."/>
            <person name="Nguyen L."/>
            <person name="Ongeri F."/>
            <person name="Osuji N."/>
            <person name="Pu L.-L."/>
            <person name="Puazo M."/>
            <person name="Qu C."/>
            <person name="Quiroz J."/>
            <person name="Raj R."/>
            <person name="Weissenberger G."/>
            <person name="Xin Y."/>
            <person name="Zou X."/>
            <person name="Han Y."/>
            <person name="Richards S."/>
            <person name="Worley K."/>
            <person name="Muzny D."/>
            <person name="Gibbs R."/>
        </authorList>
    </citation>
    <scope>NUCLEOTIDE SEQUENCE</scope>
    <source>
        <strain evidence="2">Sampled in the wild</strain>
    </source>
</reference>
<name>A0A8K0KRU2_LADFU</name>
<keyword evidence="1" id="KW-0732">Signal</keyword>
<feature type="chain" id="PRO_5035421262" evidence="1">
    <location>
        <begin position="20"/>
        <end position="199"/>
    </location>
</feature>
<keyword evidence="3" id="KW-1185">Reference proteome</keyword>
<sequence length="199" mass="22591">MCLFLCMLCCEFVFMVRHGRQTALSPENQNSTNEIAYLCRNRAQIIDNKWAVNHPALLQKSLTRNHDSELAKPIDHKESVKTLGLMWNPAADLFKFNIVPRSHQHSDLRKDGALQHRTDWDIPLPADIVWRWTAYCNAMSVLSELKIDRWLGVTLLSRCELDGFADASERAYVTAVYICALDNANHCRASLLAAKGCSC</sequence>
<dbReference type="Pfam" id="PF05380">
    <property type="entry name" value="Peptidase_A17"/>
    <property type="match status" value="1"/>
</dbReference>